<comment type="caution">
    <text evidence="2">The sequence shown here is derived from an EMBL/GenBank/DDBJ whole genome shotgun (WGS) entry which is preliminary data.</text>
</comment>
<protein>
    <submittedName>
        <fullName evidence="2">Uncharacterized protein</fullName>
    </submittedName>
</protein>
<reference evidence="2" key="1">
    <citation type="submission" date="2019-12" db="EMBL/GenBank/DDBJ databases">
        <title>Genome sequencing and annotation of Brassica cretica.</title>
        <authorList>
            <person name="Studholme D.J."/>
            <person name="Sarris P.F."/>
        </authorList>
    </citation>
    <scope>NUCLEOTIDE SEQUENCE</scope>
    <source>
        <strain evidence="2">PFS-102/07</strain>
        <tissue evidence="2">Leaf</tissue>
    </source>
</reference>
<accession>A0A8S9K4U4</accession>
<organism evidence="2">
    <name type="scientific">Brassica cretica</name>
    <name type="common">Mustard</name>
    <dbReference type="NCBI Taxonomy" id="69181"/>
    <lineage>
        <taxon>Eukaryota</taxon>
        <taxon>Viridiplantae</taxon>
        <taxon>Streptophyta</taxon>
        <taxon>Embryophyta</taxon>
        <taxon>Tracheophyta</taxon>
        <taxon>Spermatophyta</taxon>
        <taxon>Magnoliopsida</taxon>
        <taxon>eudicotyledons</taxon>
        <taxon>Gunneridae</taxon>
        <taxon>Pentapetalae</taxon>
        <taxon>rosids</taxon>
        <taxon>malvids</taxon>
        <taxon>Brassicales</taxon>
        <taxon>Brassicaceae</taxon>
        <taxon>Brassiceae</taxon>
        <taxon>Brassica</taxon>
    </lineage>
</organism>
<keyword evidence="1" id="KW-0812">Transmembrane</keyword>
<evidence type="ECO:0000256" key="1">
    <source>
        <dbReference type="SAM" id="Phobius"/>
    </source>
</evidence>
<evidence type="ECO:0000313" key="2">
    <source>
        <dbReference type="EMBL" id="KAF2589172.1"/>
    </source>
</evidence>
<dbReference type="EMBL" id="QGKY02000190">
    <property type="protein sequence ID" value="KAF2589172.1"/>
    <property type="molecule type" value="Genomic_DNA"/>
</dbReference>
<proteinExistence type="predicted"/>
<feature type="transmembrane region" description="Helical" evidence="1">
    <location>
        <begin position="39"/>
        <end position="64"/>
    </location>
</feature>
<gene>
    <name evidence="2" type="ORF">F2Q70_00041661</name>
</gene>
<dbReference type="AlphaFoldDB" id="A0A8S9K4U4"/>
<sequence length="223" mass="24416">MIETLTGLDEISIIIDGCSLKLGGVADEAEYVQYSRWRWVFSVVVVDILVVSGGKMLCLWVAFVRRYSAHVTDRYKGDSSGLTSFRTGVIFHSGGNGRVSPFSLKNVERERELVVESSDFGVVFVFCSFVVCFPSRKDSKSLIGGSIVIEVYCYDETLTGLDEISIVIDGCSLKLGGVADESQYVQYSRWRWSEVGIDEGGSCSREIPVGDGGYGELPVNSPA</sequence>
<keyword evidence="1" id="KW-1133">Transmembrane helix</keyword>
<name>A0A8S9K4U4_BRACR</name>
<keyword evidence="1" id="KW-0472">Membrane</keyword>